<dbReference type="OrthoDB" id="1750715at2759"/>
<evidence type="ECO:0000313" key="2">
    <source>
        <dbReference type="EMBL" id="MQM21250.1"/>
    </source>
</evidence>
<organism evidence="2 3">
    <name type="scientific">Colocasia esculenta</name>
    <name type="common">Wild taro</name>
    <name type="synonym">Arum esculentum</name>
    <dbReference type="NCBI Taxonomy" id="4460"/>
    <lineage>
        <taxon>Eukaryota</taxon>
        <taxon>Viridiplantae</taxon>
        <taxon>Streptophyta</taxon>
        <taxon>Embryophyta</taxon>
        <taxon>Tracheophyta</taxon>
        <taxon>Spermatophyta</taxon>
        <taxon>Magnoliopsida</taxon>
        <taxon>Liliopsida</taxon>
        <taxon>Araceae</taxon>
        <taxon>Aroideae</taxon>
        <taxon>Colocasieae</taxon>
        <taxon>Colocasia</taxon>
    </lineage>
</organism>
<keyword evidence="3" id="KW-1185">Reference proteome</keyword>
<dbReference type="AlphaFoldDB" id="A0A843XQ92"/>
<comment type="caution">
    <text evidence="2">The sequence shown here is derived from an EMBL/GenBank/DDBJ whole genome shotgun (WGS) entry which is preliminary data.</text>
</comment>
<gene>
    <name evidence="2" type="ORF">Taro_054283</name>
</gene>
<dbReference type="EMBL" id="NMUH01010774">
    <property type="protein sequence ID" value="MQM21250.1"/>
    <property type="molecule type" value="Genomic_DNA"/>
</dbReference>
<evidence type="ECO:0000259" key="1">
    <source>
        <dbReference type="Pfam" id="PF03108"/>
    </source>
</evidence>
<protein>
    <recommendedName>
        <fullName evidence="1">Transposase MuDR plant domain-containing protein</fullName>
    </recommendedName>
</protein>
<sequence length="144" mass="16489">MIRRLRTCFCCSLDPPGEGTQASHTLTSLSFIASRRRRQIQCEQAKEGVFFPSAIPQQGVFFPSSTPQQDVEQLRMDLSRYAISRAFNYHFIRNEQTRVTIACKVTTCQWSLHAIRIGCEPQFKIKSLNNVHMCGRGLEYPKTS</sequence>
<accession>A0A843XQ92</accession>
<dbReference type="Proteomes" id="UP000652761">
    <property type="component" value="Unassembled WGS sequence"/>
</dbReference>
<dbReference type="InterPro" id="IPR004332">
    <property type="entry name" value="Transposase_MuDR"/>
</dbReference>
<feature type="domain" description="Transposase MuDR plant" evidence="1">
    <location>
        <begin position="69"/>
        <end position="125"/>
    </location>
</feature>
<reference evidence="2" key="1">
    <citation type="submission" date="2017-07" db="EMBL/GenBank/DDBJ databases">
        <title>Taro Niue Genome Assembly and Annotation.</title>
        <authorList>
            <person name="Atibalentja N."/>
            <person name="Keating K."/>
            <person name="Fields C.J."/>
        </authorList>
    </citation>
    <scope>NUCLEOTIDE SEQUENCE</scope>
    <source>
        <strain evidence="2">Niue_2</strain>
        <tissue evidence="2">Leaf</tissue>
    </source>
</reference>
<name>A0A843XQ92_COLES</name>
<dbReference type="Pfam" id="PF03108">
    <property type="entry name" value="DBD_Tnp_Mut"/>
    <property type="match status" value="1"/>
</dbReference>
<evidence type="ECO:0000313" key="3">
    <source>
        <dbReference type="Proteomes" id="UP000652761"/>
    </source>
</evidence>
<proteinExistence type="predicted"/>